<dbReference type="OrthoDB" id="188107at2"/>
<reference evidence="5 6" key="1">
    <citation type="submission" date="2018-03" db="EMBL/GenBank/DDBJ databases">
        <title>A gene transfer event suggests a long-term partnership between eustigmatophyte algae and a novel lineage of endosymbiotic bacteria.</title>
        <authorList>
            <person name="Yurchenko T."/>
            <person name="Sevcikova T."/>
            <person name="Pribyl P."/>
            <person name="El Karkouri K."/>
            <person name="Klimes V."/>
            <person name="Amaral R."/>
            <person name="Zbrankova V."/>
            <person name="Kim E."/>
            <person name="Raoult D."/>
            <person name="Santos L.M.A."/>
            <person name="Elias M."/>
        </authorList>
    </citation>
    <scope>NUCLEOTIDE SEQUENCE [LARGE SCALE GENOMIC DNA]</scope>
    <source>
        <strain evidence="5">CCALA 838</strain>
    </source>
</reference>
<dbReference type="AlphaFoldDB" id="A0A2P1P7L7"/>
<evidence type="ECO:0000313" key="5">
    <source>
        <dbReference type="EMBL" id="AVP87235.1"/>
    </source>
</evidence>
<dbReference type="PANTHER" id="PTHR24198">
    <property type="entry name" value="ANKYRIN REPEAT AND PROTEIN KINASE DOMAIN-CONTAINING PROTEIN"/>
    <property type="match status" value="1"/>
</dbReference>
<sequence length="466" mass="52604">MSEIEELFNEMIESLSPDLTPIIVKLGDLRYITRDIEAKVKEAQKKFIGTKLAPGSFEEVVKKYDQILNQAQEKRKEVERLQQKHMEAFDEALKFSKNKAEAIFKKIIKALKSDKGEKYYPNLIYSGEGDYKGYSLLHFISGKFGGITAEILSCFRPEDIKKVPGVKSELMIAIESRNTEAINWLLENDTNLNHQNASGSTALHISCREKDYHTTKRLLEKRANPNITNLYGHTPLFDLVDKYALTSEINEELLVNFLHLLKDYGANFNLKKGEAHGGFVVGIREDISLRDVVPVSVADMYSKAEYDYDNENYYTKHEKVARDVGNQALKRAKLLNEFIPQDVLRINLAALCKAHKTLIQFAKKQNYFEQKALEDHSDASDQPQSVIANKTITAIQLLHDSIHSVTNIPYALNDPLISVILDNFTNSADIISTEQLQTPLVSQELDAALVLVGMNSSNEASMDLSG</sequence>
<keyword evidence="6" id="KW-1185">Reference proteome</keyword>
<feature type="repeat" description="ANK" evidence="3">
    <location>
        <begin position="198"/>
        <end position="230"/>
    </location>
</feature>
<dbReference type="Pfam" id="PF12796">
    <property type="entry name" value="Ank_2"/>
    <property type="match status" value="1"/>
</dbReference>
<dbReference type="PROSITE" id="PS50297">
    <property type="entry name" value="ANK_REP_REGION"/>
    <property type="match status" value="1"/>
</dbReference>
<keyword evidence="4" id="KW-0175">Coiled coil</keyword>
<dbReference type="InterPro" id="IPR036770">
    <property type="entry name" value="Ankyrin_rpt-contain_sf"/>
</dbReference>
<dbReference type="PANTHER" id="PTHR24198:SF165">
    <property type="entry name" value="ANKYRIN REPEAT-CONTAINING PROTEIN-RELATED"/>
    <property type="match status" value="1"/>
</dbReference>
<proteinExistence type="predicted"/>
<dbReference type="RefSeq" id="WP_106874103.1">
    <property type="nucleotide sequence ID" value="NZ_CP027845.1"/>
</dbReference>
<dbReference type="Proteomes" id="UP000241762">
    <property type="component" value="Chromosome"/>
</dbReference>
<dbReference type="PROSITE" id="PS50088">
    <property type="entry name" value="ANK_REPEAT"/>
    <property type="match status" value="1"/>
</dbReference>
<keyword evidence="1" id="KW-0677">Repeat</keyword>
<gene>
    <name evidence="5" type="ORF">phytr_2790</name>
</gene>
<keyword evidence="2 3" id="KW-0040">ANK repeat</keyword>
<dbReference type="KEGG" id="ptc:phytr_2790"/>
<evidence type="ECO:0000256" key="4">
    <source>
        <dbReference type="SAM" id="Coils"/>
    </source>
</evidence>
<protein>
    <submittedName>
        <fullName evidence="5">Uncharacterized protein</fullName>
    </submittedName>
</protein>
<evidence type="ECO:0000256" key="2">
    <source>
        <dbReference type="ARBA" id="ARBA00023043"/>
    </source>
</evidence>
<dbReference type="Gene3D" id="1.25.40.20">
    <property type="entry name" value="Ankyrin repeat-containing domain"/>
    <property type="match status" value="1"/>
</dbReference>
<accession>A0A2P1P7L7</accession>
<dbReference type="EMBL" id="CP027845">
    <property type="protein sequence ID" value="AVP87235.1"/>
    <property type="molecule type" value="Genomic_DNA"/>
</dbReference>
<name>A0A2P1P7L7_9RICK</name>
<evidence type="ECO:0000256" key="1">
    <source>
        <dbReference type="ARBA" id="ARBA00022737"/>
    </source>
</evidence>
<evidence type="ECO:0000313" key="6">
    <source>
        <dbReference type="Proteomes" id="UP000241762"/>
    </source>
</evidence>
<feature type="coiled-coil region" evidence="4">
    <location>
        <begin position="57"/>
        <end position="91"/>
    </location>
</feature>
<evidence type="ECO:0000256" key="3">
    <source>
        <dbReference type="PROSITE-ProRule" id="PRU00023"/>
    </source>
</evidence>
<dbReference type="SUPFAM" id="SSF48403">
    <property type="entry name" value="Ankyrin repeat"/>
    <property type="match status" value="1"/>
</dbReference>
<organism evidence="5 6">
    <name type="scientific">Candidatus Phycorickettsia trachydisci</name>
    <dbReference type="NCBI Taxonomy" id="2115978"/>
    <lineage>
        <taxon>Bacteria</taxon>
        <taxon>Pseudomonadati</taxon>
        <taxon>Pseudomonadota</taxon>
        <taxon>Alphaproteobacteria</taxon>
        <taxon>Rickettsiales</taxon>
        <taxon>Rickettsiaceae</taxon>
        <taxon>Candidatus Phycorickettsia</taxon>
    </lineage>
</organism>
<dbReference type="SMART" id="SM00248">
    <property type="entry name" value="ANK"/>
    <property type="match status" value="3"/>
</dbReference>
<dbReference type="InterPro" id="IPR002110">
    <property type="entry name" value="Ankyrin_rpt"/>
</dbReference>